<sequence length="419" mass="43919">AARGRAPRSDHGSRAEDVLSQGDGEEGGTPVRAARLRREPPPLPRGRLPVRQRRAGLALPDRHHGRAVRQDGPVVALGRGALRGSGGGRLPAAAGAGLPRLLSPLPAPDEVLWGALRGAGNVGGALGVGAPDLTGGAPLRPFLCLPHSRGPVGPGRRPGLGPRPGPLPDGLLPERGLHGEPLPGALGGLPVGGEGQEGPAPGRPVRGPRRGHAQRRHLPARPPSLRVVQEQRGLPLAGPLPGARPLGPRRIRGLPLAALRRPAPLLHGPAEVGPGARRPRGHRRQGLQLCGRGGQPPPRPAPVVGPDARGPRRPSGRGRQPLQPALLPLRRGGPARGPARPPAGPGHLRLPARPTRRPLRHRPAAPHGRPPLRPRRLPPLYRARPAAQEPPRLRNGPRPEHRPLAGLLRPVRELEVRGL</sequence>
<feature type="compositionally biased region" description="Low complexity" evidence="1">
    <location>
        <begin position="378"/>
        <end position="387"/>
    </location>
</feature>
<evidence type="ECO:0000313" key="2">
    <source>
        <dbReference type="EMBL" id="CAA9435705.1"/>
    </source>
</evidence>
<dbReference type="EMBL" id="CADCUT010000210">
    <property type="protein sequence ID" value="CAA9435705.1"/>
    <property type="molecule type" value="Genomic_DNA"/>
</dbReference>
<feature type="compositionally biased region" description="Low complexity" evidence="1">
    <location>
        <begin position="168"/>
        <end position="184"/>
    </location>
</feature>
<feature type="non-terminal residue" evidence="2">
    <location>
        <position position="419"/>
    </location>
</feature>
<feature type="region of interest" description="Disordered" evidence="1">
    <location>
        <begin position="1"/>
        <end position="66"/>
    </location>
</feature>
<proteinExistence type="predicted"/>
<gene>
    <name evidence="2" type="ORF">AVDCRST_MAG03-3586</name>
</gene>
<evidence type="ECO:0000256" key="1">
    <source>
        <dbReference type="SAM" id="MobiDB-lite"/>
    </source>
</evidence>
<feature type="compositionally biased region" description="Basic and acidic residues" evidence="1">
    <location>
        <begin position="7"/>
        <end position="17"/>
    </location>
</feature>
<accession>A0A6J4Q5X4</accession>
<feature type="compositionally biased region" description="Basic residues" evidence="1">
    <location>
        <begin position="354"/>
        <end position="376"/>
    </location>
</feature>
<name>A0A6J4Q5X4_9ACTN</name>
<feature type="region of interest" description="Disordered" evidence="1">
    <location>
        <begin position="148"/>
        <end position="409"/>
    </location>
</feature>
<feature type="compositionally biased region" description="Basic residues" evidence="1">
    <location>
        <begin position="206"/>
        <end position="219"/>
    </location>
</feature>
<reference evidence="2" key="1">
    <citation type="submission" date="2020-02" db="EMBL/GenBank/DDBJ databases">
        <authorList>
            <person name="Meier V. D."/>
        </authorList>
    </citation>
    <scope>NUCLEOTIDE SEQUENCE</scope>
    <source>
        <strain evidence="2">AVDCRST_MAG03</strain>
    </source>
</reference>
<feature type="compositionally biased region" description="Low complexity" evidence="1">
    <location>
        <begin position="317"/>
        <end position="338"/>
    </location>
</feature>
<feature type="compositionally biased region" description="Gly residues" evidence="1">
    <location>
        <begin position="185"/>
        <end position="196"/>
    </location>
</feature>
<organism evidence="2">
    <name type="scientific">uncultured Rubrobacteraceae bacterium</name>
    <dbReference type="NCBI Taxonomy" id="349277"/>
    <lineage>
        <taxon>Bacteria</taxon>
        <taxon>Bacillati</taxon>
        <taxon>Actinomycetota</taxon>
        <taxon>Rubrobacteria</taxon>
        <taxon>Rubrobacterales</taxon>
        <taxon>Rubrobacteraceae</taxon>
        <taxon>environmental samples</taxon>
    </lineage>
</organism>
<protein>
    <submittedName>
        <fullName evidence="2">FIG00761799: membrane protein</fullName>
    </submittedName>
</protein>
<feature type="compositionally biased region" description="Low complexity" evidence="1">
    <location>
        <begin position="232"/>
        <end position="246"/>
    </location>
</feature>
<feature type="non-terminal residue" evidence="2">
    <location>
        <position position="1"/>
    </location>
</feature>
<feature type="compositionally biased region" description="Low complexity" evidence="1">
    <location>
        <begin position="253"/>
        <end position="276"/>
    </location>
</feature>
<dbReference type="AlphaFoldDB" id="A0A6J4Q5X4"/>